<sequence length="132" mass="14617">MPLVLHFCRQCLKKSGIQPAVIASKVDLRVGVSPRGYKQKVAYNIDSITFIKASVVSIDVAIVGIVTLRPYTPLYIWSGAYSSTTRKQHQRDPIDASNPGFEASQIGRMKRCGIRHNMLMLGPSPSLEKQNC</sequence>
<proteinExistence type="predicted"/>
<name>A0ABR2U8Y2_9ROSI</name>
<protein>
    <submittedName>
        <fullName evidence="1">Uncharacterized protein</fullName>
    </submittedName>
</protein>
<dbReference type="Proteomes" id="UP001396334">
    <property type="component" value="Unassembled WGS sequence"/>
</dbReference>
<dbReference type="EMBL" id="JBBPBN010000001">
    <property type="protein sequence ID" value="KAK9045968.1"/>
    <property type="molecule type" value="Genomic_DNA"/>
</dbReference>
<evidence type="ECO:0000313" key="1">
    <source>
        <dbReference type="EMBL" id="KAK9045968.1"/>
    </source>
</evidence>
<gene>
    <name evidence="1" type="ORF">V6N11_051871</name>
</gene>
<reference evidence="1 2" key="1">
    <citation type="journal article" date="2024" name="G3 (Bethesda)">
        <title>Genome assembly of Hibiscus sabdariffa L. provides insights into metabolisms of medicinal natural products.</title>
        <authorList>
            <person name="Kim T."/>
        </authorList>
    </citation>
    <scope>NUCLEOTIDE SEQUENCE [LARGE SCALE GENOMIC DNA]</scope>
    <source>
        <strain evidence="1">TK-2024</strain>
        <tissue evidence="1">Old leaves</tissue>
    </source>
</reference>
<accession>A0ABR2U8Y2</accession>
<organism evidence="1 2">
    <name type="scientific">Hibiscus sabdariffa</name>
    <name type="common">roselle</name>
    <dbReference type="NCBI Taxonomy" id="183260"/>
    <lineage>
        <taxon>Eukaryota</taxon>
        <taxon>Viridiplantae</taxon>
        <taxon>Streptophyta</taxon>
        <taxon>Embryophyta</taxon>
        <taxon>Tracheophyta</taxon>
        <taxon>Spermatophyta</taxon>
        <taxon>Magnoliopsida</taxon>
        <taxon>eudicotyledons</taxon>
        <taxon>Gunneridae</taxon>
        <taxon>Pentapetalae</taxon>
        <taxon>rosids</taxon>
        <taxon>malvids</taxon>
        <taxon>Malvales</taxon>
        <taxon>Malvaceae</taxon>
        <taxon>Malvoideae</taxon>
        <taxon>Hibiscus</taxon>
    </lineage>
</organism>
<keyword evidence="2" id="KW-1185">Reference proteome</keyword>
<comment type="caution">
    <text evidence="1">The sequence shown here is derived from an EMBL/GenBank/DDBJ whole genome shotgun (WGS) entry which is preliminary data.</text>
</comment>
<evidence type="ECO:0000313" key="2">
    <source>
        <dbReference type="Proteomes" id="UP001396334"/>
    </source>
</evidence>